<dbReference type="EMBL" id="DXEZ01000103">
    <property type="protein sequence ID" value="HIX54084.1"/>
    <property type="molecule type" value="Genomic_DNA"/>
</dbReference>
<protein>
    <recommendedName>
        <fullName evidence="3">Permuted papain-like amidase enzyme, YaeF/YiiX, C92 family</fullName>
    </recommendedName>
</protein>
<reference evidence="1" key="2">
    <citation type="submission" date="2021-04" db="EMBL/GenBank/DDBJ databases">
        <authorList>
            <person name="Gilroy R."/>
        </authorList>
    </citation>
    <scope>NUCLEOTIDE SEQUENCE</scope>
    <source>
        <strain evidence="1">1719</strain>
    </source>
</reference>
<reference evidence="1" key="1">
    <citation type="journal article" date="2021" name="PeerJ">
        <title>Extensive microbial diversity within the chicken gut microbiome revealed by metagenomics and culture.</title>
        <authorList>
            <person name="Gilroy R."/>
            <person name="Ravi A."/>
            <person name="Getino M."/>
            <person name="Pursley I."/>
            <person name="Horton D.L."/>
            <person name="Alikhan N.F."/>
            <person name="Baker D."/>
            <person name="Gharbi K."/>
            <person name="Hall N."/>
            <person name="Watson M."/>
            <person name="Adriaenssens E.M."/>
            <person name="Foster-Nyarko E."/>
            <person name="Jarju S."/>
            <person name="Secka A."/>
            <person name="Antonio M."/>
            <person name="Oren A."/>
            <person name="Chaudhuri R.R."/>
            <person name="La Ragione R."/>
            <person name="Hildebrand F."/>
            <person name="Pallen M.J."/>
        </authorList>
    </citation>
    <scope>NUCLEOTIDE SEQUENCE</scope>
    <source>
        <strain evidence="1">1719</strain>
    </source>
</reference>
<comment type="caution">
    <text evidence="1">The sequence shown here is derived from an EMBL/GenBank/DDBJ whole genome shotgun (WGS) entry which is preliminary data.</text>
</comment>
<gene>
    <name evidence="1" type="ORF">H9853_03590</name>
</gene>
<dbReference type="Gene3D" id="3.90.1720.10">
    <property type="entry name" value="endopeptidase domain like (from Nostoc punctiforme)"/>
    <property type="match status" value="1"/>
</dbReference>
<dbReference type="Proteomes" id="UP000824156">
    <property type="component" value="Unassembled WGS sequence"/>
</dbReference>
<dbReference type="Pfam" id="PF05708">
    <property type="entry name" value="Peptidase_C92"/>
    <property type="match status" value="1"/>
</dbReference>
<dbReference type="InterPro" id="IPR038765">
    <property type="entry name" value="Papain-like_cys_pep_sf"/>
</dbReference>
<evidence type="ECO:0000313" key="2">
    <source>
        <dbReference type="Proteomes" id="UP000824156"/>
    </source>
</evidence>
<name>A0A9D2AYR0_9SPHI</name>
<evidence type="ECO:0000313" key="1">
    <source>
        <dbReference type="EMBL" id="HIX54084.1"/>
    </source>
</evidence>
<organism evidence="1 2">
    <name type="scientific">Candidatus Sphingobacterium stercoripullorum</name>
    <dbReference type="NCBI Taxonomy" id="2838759"/>
    <lineage>
        <taxon>Bacteria</taxon>
        <taxon>Pseudomonadati</taxon>
        <taxon>Bacteroidota</taxon>
        <taxon>Sphingobacteriia</taxon>
        <taxon>Sphingobacteriales</taxon>
        <taxon>Sphingobacteriaceae</taxon>
        <taxon>Sphingobacterium</taxon>
    </lineage>
</organism>
<proteinExistence type="predicted"/>
<dbReference type="InterPro" id="IPR024453">
    <property type="entry name" value="Peptidase_C92"/>
</dbReference>
<accession>A0A9D2AYR0</accession>
<sequence length="214" mass="24776">MNSLLRKIISLFLVLLSFTLLNAQDFPLEDLKSGDLVFISSKDEMLSGAINRVTQVREHENYDHVALVSLEGIDVHFLHATFKKGSVQQKAEDFLQNYKERRITVYRLRNAQPEIIEDGILEAKKMLGKPYNTTYVLSDSSYYCSDYIERAFRKYKLFDLEPMTFKDPKTGKTDEFWESYYEKQGVPIPEGELGCNPNGLARSQVLRFMGELKH</sequence>
<evidence type="ECO:0008006" key="3">
    <source>
        <dbReference type="Google" id="ProtNLM"/>
    </source>
</evidence>
<dbReference type="AlphaFoldDB" id="A0A9D2AYR0"/>
<dbReference type="SUPFAM" id="SSF54001">
    <property type="entry name" value="Cysteine proteinases"/>
    <property type="match status" value="1"/>
</dbReference>